<accession>A0AAQ0BSA2</accession>
<dbReference type="RefSeq" id="WP_015877419.1">
    <property type="nucleotide sequence ID" value="NZ_CP021075.1"/>
</dbReference>
<evidence type="ECO:0000313" key="4">
    <source>
        <dbReference type="Proteomes" id="UP001056386"/>
    </source>
</evidence>
<dbReference type="AlphaFoldDB" id="A0AAQ0BSA2"/>
<dbReference type="GeneID" id="45694586"/>
<dbReference type="EMBL" id="CP099583">
    <property type="protein sequence ID" value="USS42010.1"/>
    <property type="molecule type" value="Genomic_DNA"/>
</dbReference>
<dbReference type="EMBL" id="CP065600">
    <property type="protein sequence ID" value="QPQ89857.1"/>
    <property type="molecule type" value="Genomic_DNA"/>
</dbReference>
<protein>
    <submittedName>
        <fullName evidence="1">Uncharacterized protein</fullName>
    </submittedName>
</protein>
<sequence length="164" mass="18065">MDDTRLAAHHASPIDDPLAGDPDTAERIILTAVRIWLHPDAACANPASARRPPTWRDVLAEAGVHADGLDHFDMMMCALAGSAARPLDMRCRCARELAHDEASLLQAIAHLQATRGEAAMRVLNDWLPAFSVSGVLKLTRWFAISLLDAGLEIRTRERRVTYLH</sequence>
<reference evidence="1 3" key="1">
    <citation type="submission" date="2020-12" db="EMBL/GenBank/DDBJ databases">
        <title>FDA dAtabase for Regulatory Grade micrObial Sequences (FDA-ARGOS): Supporting development and validation of Infectious Disease Dx tests.</title>
        <authorList>
            <person name="Minogue T."/>
            <person name="Wolcott M."/>
            <person name="Wasieloski L."/>
            <person name="Aguilar W."/>
            <person name="Moore D."/>
            <person name="Jaissle J."/>
            <person name="Tallon L."/>
            <person name="Sadzewicz L."/>
            <person name="Zhao X."/>
            <person name="Boylan J."/>
            <person name="Ott S."/>
            <person name="Bowen H."/>
            <person name="Vavikolanu K."/>
            <person name="Mehta A."/>
            <person name="Aluvathingal J."/>
            <person name="Nadendla S."/>
            <person name="Yan Y."/>
            <person name="Sichtig H."/>
        </authorList>
    </citation>
    <scope>NUCLEOTIDE SEQUENCE [LARGE SCALE GENOMIC DNA]</scope>
    <source>
        <strain evidence="1 3">FDAARGOS_949</strain>
    </source>
</reference>
<gene>
    <name evidence="1" type="ORF">I6H06_09590</name>
    <name evidence="2" type="ORF">NFI99_07095</name>
</gene>
<evidence type="ECO:0000313" key="2">
    <source>
        <dbReference type="EMBL" id="USS42010.1"/>
    </source>
</evidence>
<evidence type="ECO:0000313" key="1">
    <source>
        <dbReference type="EMBL" id="QPQ89857.1"/>
    </source>
</evidence>
<keyword evidence="4" id="KW-1185">Reference proteome</keyword>
<dbReference type="Proteomes" id="UP000594892">
    <property type="component" value="Chromosome 1"/>
</dbReference>
<dbReference type="Proteomes" id="UP001056386">
    <property type="component" value="Chromosome 2"/>
</dbReference>
<organism evidence="1 3">
    <name type="scientific">Burkholderia glumae</name>
    <name type="common">Pseudomonas glumae</name>
    <dbReference type="NCBI Taxonomy" id="337"/>
    <lineage>
        <taxon>Bacteria</taxon>
        <taxon>Pseudomonadati</taxon>
        <taxon>Pseudomonadota</taxon>
        <taxon>Betaproteobacteria</taxon>
        <taxon>Burkholderiales</taxon>
        <taxon>Burkholderiaceae</taxon>
        <taxon>Burkholderia</taxon>
    </lineage>
</organism>
<evidence type="ECO:0000313" key="3">
    <source>
        <dbReference type="Proteomes" id="UP000594892"/>
    </source>
</evidence>
<reference evidence="2" key="2">
    <citation type="submission" date="2022-06" db="EMBL/GenBank/DDBJ databases">
        <title>Draft genome sequence of Burkholderia glumae strain GR20004 isolated from rice panicle showing bacterial panicle blight.</title>
        <authorList>
            <person name="Choi S.Y."/>
            <person name="Lee Y.H."/>
        </authorList>
    </citation>
    <scope>NUCLEOTIDE SEQUENCE</scope>
    <source>
        <strain evidence="2">GR20004</strain>
    </source>
</reference>
<proteinExistence type="predicted"/>
<name>A0AAQ0BSA2_BURGL</name>